<sequence>MAELKGKKISFIGGGNMAQALISGLIGRGINPSDITVADPSEDIRNSLKQQKINAVDPTGNTETDNSQVAVKGADVVVLAVKPQVMRQVVSDFADVLDRQLIISVAAGLSTDSISKMLGGYKNIVRAMPNTPAMIQKGATGLYATDYINEADKTLAASVMAASGLVSWVQQEEQLHAVTAVSGSAPAYFFYMLEAMIEAAVEQGLDRKQAAALAMQTALGAAQMAITSEEGPAELRRKVTSPNGTTQAAIESLQQDDFAQVMKKAMQACYTRSEEISREMAE</sequence>
<dbReference type="Proteomes" id="UP000188169">
    <property type="component" value="Unassembled WGS sequence"/>
</dbReference>
<reference evidence="11" key="1">
    <citation type="submission" date="2017-02" db="EMBL/GenBank/DDBJ databases">
        <authorList>
            <person name="Mornico D."/>
        </authorList>
    </citation>
    <scope>NUCLEOTIDE SEQUENCE [LARGE SCALE GENOMIC DNA]</scope>
</reference>
<accession>A0A1R4EGX6</accession>
<name>A0A1R4EGX6_9GAMM</name>
<dbReference type="RefSeq" id="WP_077449071.1">
    <property type="nucleotide sequence ID" value="NZ_FUGD01000095.1"/>
</dbReference>
<dbReference type="SUPFAM" id="SSF48179">
    <property type="entry name" value="6-phosphogluconate dehydrogenase C-terminal domain-like"/>
    <property type="match status" value="1"/>
</dbReference>
<dbReference type="PIRSF" id="PIRSF000193">
    <property type="entry name" value="Pyrrol-5-carb_rd"/>
    <property type="match status" value="1"/>
</dbReference>
<dbReference type="GO" id="GO:0005737">
    <property type="term" value="C:cytoplasm"/>
    <property type="evidence" value="ECO:0007669"/>
    <property type="project" value="UniProtKB-SubCell"/>
</dbReference>
<comment type="function">
    <text evidence="4">Catalyzes the reduction of 1-pyrroline-5-carboxylate (PCA) to L-proline.</text>
</comment>
<dbReference type="HAMAP" id="MF_01925">
    <property type="entry name" value="P5C_reductase"/>
    <property type="match status" value="1"/>
</dbReference>
<evidence type="ECO:0000259" key="8">
    <source>
        <dbReference type="Pfam" id="PF03807"/>
    </source>
</evidence>
<keyword evidence="4 7" id="KW-0028">Amino-acid biosynthesis</keyword>
<evidence type="ECO:0000256" key="2">
    <source>
        <dbReference type="ARBA" id="ARBA00022857"/>
    </source>
</evidence>
<keyword evidence="2 4" id="KW-0521">NADP</keyword>
<evidence type="ECO:0000256" key="7">
    <source>
        <dbReference type="RuleBase" id="RU003903"/>
    </source>
</evidence>
<feature type="domain" description="Pyrroline-5-carboxylate reductase dimerisation" evidence="9">
    <location>
        <begin position="172"/>
        <end position="275"/>
    </location>
</feature>
<keyword evidence="4 7" id="KW-0641">Proline biosynthesis</keyword>
<evidence type="ECO:0000256" key="1">
    <source>
        <dbReference type="ARBA" id="ARBA00005525"/>
    </source>
</evidence>
<evidence type="ECO:0000256" key="6">
    <source>
        <dbReference type="PIRSR" id="PIRSR000193-1"/>
    </source>
</evidence>
<comment type="similarity">
    <text evidence="1 4 7">Belongs to the pyrroline-5-carboxylate reductase family.</text>
</comment>
<keyword evidence="4" id="KW-0963">Cytoplasm</keyword>
<evidence type="ECO:0000256" key="4">
    <source>
        <dbReference type="HAMAP-Rule" id="MF_01925"/>
    </source>
</evidence>
<evidence type="ECO:0000313" key="10">
    <source>
        <dbReference type="EMBL" id="SJM37679.1"/>
    </source>
</evidence>
<comment type="pathway">
    <text evidence="4 7">Amino-acid biosynthesis; L-proline biosynthesis; L-proline from L-glutamate 5-semialdehyde: step 1/1.</text>
</comment>
<dbReference type="SUPFAM" id="SSF51735">
    <property type="entry name" value="NAD(P)-binding Rossmann-fold domains"/>
    <property type="match status" value="1"/>
</dbReference>
<protein>
    <recommendedName>
        <fullName evidence="4 5">Pyrroline-5-carboxylate reductase</fullName>
        <shortName evidence="4">P5C reductase</shortName>
        <shortName evidence="4">P5CR</shortName>
        <ecNumber evidence="4 5">1.5.1.2</ecNumber>
    </recommendedName>
    <alternativeName>
        <fullName evidence="4">PCA reductase</fullName>
    </alternativeName>
</protein>
<comment type="subcellular location">
    <subcellularLocation>
        <location evidence="4">Cytoplasm</location>
    </subcellularLocation>
</comment>
<dbReference type="EC" id="1.5.1.2" evidence="4 5"/>
<dbReference type="PANTHER" id="PTHR11645">
    <property type="entry name" value="PYRROLINE-5-CARBOXYLATE REDUCTASE"/>
    <property type="match status" value="1"/>
</dbReference>
<feature type="domain" description="Pyrroline-5-carboxylate reductase catalytic N-terminal" evidence="8">
    <location>
        <begin position="8"/>
        <end position="108"/>
    </location>
</feature>
<dbReference type="FunFam" id="1.10.3730.10:FF:000001">
    <property type="entry name" value="Pyrroline-5-carboxylate reductase"/>
    <property type="match status" value="1"/>
</dbReference>
<organism evidence="10 11">
    <name type="scientific">Psychrobacter pasteurii</name>
    <dbReference type="NCBI Taxonomy" id="1945520"/>
    <lineage>
        <taxon>Bacteria</taxon>
        <taxon>Pseudomonadati</taxon>
        <taxon>Pseudomonadota</taxon>
        <taxon>Gammaproteobacteria</taxon>
        <taxon>Moraxellales</taxon>
        <taxon>Moraxellaceae</taxon>
        <taxon>Psychrobacter</taxon>
    </lineage>
</organism>
<dbReference type="InterPro" id="IPR029036">
    <property type="entry name" value="P5CR_dimer"/>
</dbReference>
<dbReference type="Pfam" id="PF14748">
    <property type="entry name" value="P5CR_dimer"/>
    <property type="match status" value="1"/>
</dbReference>
<dbReference type="InterPro" id="IPR028939">
    <property type="entry name" value="P5C_Rdtase_cat_N"/>
</dbReference>
<evidence type="ECO:0000256" key="3">
    <source>
        <dbReference type="ARBA" id="ARBA00023002"/>
    </source>
</evidence>
<gene>
    <name evidence="4 10" type="primary">proC</name>
    <name evidence="10" type="ORF">A1019T_01661</name>
</gene>
<dbReference type="OrthoDB" id="9805754at2"/>
<comment type="catalytic activity">
    <reaction evidence="4">
        <text>L-proline + NAD(+) = (S)-1-pyrroline-5-carboxylate + NADH + 2 H(+)</text>
        <dbReference type="Rhea" id="RHEA:14105"/>
        <dbReference type="ChEBI" id="CHEBI:15378"/>
        <dbReference type="ChEBI" id="CHEBI:17388"/>
        <dbReference type="ChEBI" id="CHEBI:57540"/>
        <dbReference type="ChEBI" id="CHEBI:57945"/>
        <dbReference type="ChEBI" id="CHEBI:60039"/>
        <dbReference type="EC" id="1.5.1.2"/>
    </reaction>
</comment>
<dbReference type="InterPro" id="IPR000304">
    <property type="entry name" value="Pyrroline-COOH_reductase"/>
</dbReference>
<dbReference type="STRING" id="1945520.A1019T_01661"/>
<dbReference type="Gene3D" id="3.40.50.720">
    <property type="entry name" value="NAD(P)-binding Rossmann-like Domain"/>
    <property type="match status" value="1"/>
</dbReference>
<dbReference type="InterPro" id="IPR053790">
    <property type="entry name" value="P5CR-like_CS"/>
</dbReference>
<evidence type="ECO:0000259" key="9">
    <source>
        <dbReference type="Pfam" id="PF14748"/>
    </source>
</evidence>
<evidence type="ECO:0000256" key="5">
    <source>
        <dbReference type="NCBIfam" id="TIGR00112"/>
    </source>
</evidence>
<keyword evidence="11" id="KW-1185">Reference proteome</keyword>
<dbReference type="GO" id="GO:0055129">
    <property type="term" value="P:L-proline biosynthetic process"/>
    <property type="evidence" value="ECO:0007669"/>
    <property type="project" value="UniProtKB-UniRule"/>
</dbReference>
<dbReference type="Pfam" id="PF03807">
    <property type="entry name" value="F420_oxidored"/>
    <property type="match status" value="1"/>
</dbReference>
<dbReference type="PANTHER" id="PTHR11645:SF0">
    <property type="entry name" value="PYRROLINE-5-CARBOXYLATE REDUCTASE 3"/>
    <property type="match status" value="1"/>
</dbReference>
<feature type="binding site" evidence="6">
    <location>
        <begin position="80"/>
        <end position="83"/>
    </location>
    <ligand>
        <name>NADP(+)</name>
        <dbReference type="ChEBI" id="CHEBI:58349"/>
    </ligand>
</feature>
<dbReference type="PROSITE" id="PS00521">
    <property type="entry name" value="P5CR"/>
    <property type="match status" value="1"/>
</dbReference>
<feature type="binding site" evidence="6">
    <location>
        <begin position="12"/>
        <end position="17"/>
    </location>
    <ligand>
        <name>NADP(+)</name>
        <dbReference type="ChEBI" id="CHEBI:58349"/>
    </ligand>
</feature>
<comment type="catalytic activity">
    <reaction evidence="4 7">
        <text>L-proline + NADP(+) = (S)-1-pyrroline-5-carboxylate + NADPH + 2 H(+)</text>
        <dbReference type="Rhea" id="RHEA:14109"/>
        <dbReference type="ChEBI" id="CHEBI:15378"/>
        <dbReference type="ChEBI" id="CHEBI:17388"/>
        <dbReference type="ChEBI" id="CHEBI:57783"/>
        <dbReference type="ChEBI" id="CHEBI:58349"/>
        <dbReference type="ChEBI" id="CHEBI:60039"/>
        <dbReference type="EC" id="1.5.1.2"/>
    </reaction>
</comment>
<keyword evidence="3 4" id="KW-0560">Oxidoreductase</keyword>
<dbReference type="EMBL" id="FUGD01000095">
    <property type="protein sequence ID" value="SJM37679.1"/>
    <property type="molecule type" value="Genomic_DNA"/>
</dbReference>
<dbReference type="UniPathway" id="UPA00098">
    <property type="reaction ID" value="UER00361"/>
</dbReference>
<dbReference type="NCBIfam" id="TIGR00112">
    <property type="entry name" value="proC"/>
    <property type="match status" value="1"/>
</dbReference>
<dbReference type="InterPro" id="IPR008927">
    <property type="entry name" value="6-PGluconate_DH-like_C_sf"/>
</dbReference>
<proteinExistence type="inferred from homology"/>
<dbReference type="Gene3D" id="1.10.3730.10">
    <property type="entry name" value="ProC C-terminal domain-like"/>
    <property type="match status" value="1"/>
</dbReference>
<dbReference type="InterPro" id="IPR036291">
    <property type="entry name" value="NAD(P)-bd_dom_sf"/>
</dbReference>
<evidence type="ECO:0000313" key="11">
    <source>
        <dbReference type="Proteomes" id="UP000188169"/>
    </source>
</evidence>
<dbReference type="GO" id="GO:0004735">
    <property type="term" value="F:pyrroline-5-carboxylate reductase activity"/>
    <property type="evidence" value="ECO:0007669"/>
    <property type="project" value="UniProtKB-UniRule"/>
</dbReference>
<dbReference type="AlphaFoldDB" id="A0A1R4EGX6"/>